<keyword evidence="2 5" id="KW-0378">Hydrolase</keyword>
<evidence type="ECO:0000313" key="6">
    <source>
        <dbReference type="Proteomes" id="UP000475214"/>
    </source>
</evidence>
<accession>A0A6L9SE92</accession>
<dbReference type="PANTHER" id="PTHR43248:SF3">
    <property type="entry name" value="AB HYDROLASE-1 DOMAIN-CONTAINING PROTEIN"/>
    <property type="match status" value="1"/>
</dbReference>
<dbReference type="Pfam" id="PF00561">
    <property type="entry name" value="Abhydrolase_1"/>
    <property type="match status" value="1"/>
</dbReference>
<gene>
    <name evidence="5" type="ORF">G1H10_21950</name>
</gene>
<dbReference type="Pfam" id="PF08386">
    <property type="entry name" value="Abhydrolase_4"/>
    <property type="match status" value="1"/>
</dbReference>
<sequence length="310" mass="33832">MPIAVPTEKSTTVRPKDWRLGSLRVAFAALEHIAPSLAGRWALRIWCTLPGGALRRHDNRPHEGIRSDTTLADGRRIAVEIWEPSSDDGPRTRPVAEPAVRTVLLVHGWGGWRGQLGAFVDPLLDAGWRVVAFDVAGHGDSDPSLIGRGRATAVDFIEALTAVVARHGEPDSIVAHSLGSATTALAVRDGVRARRLTFIAPSPDPVATTDRLEKLLGYGPRTRRRLLTHLSRLAARPLDDFNALRVSSQEDVPPALVVHDRQDTRNPYDDGVQLAEAWPEAELVSTDGLGHHRILLDRGVLKLVVDYVTT</sequence>
<organism evidence="5 6">
    <name type="scientific">Phytoactinopolyspora halotolerans</name>
    <dbReference type="NCBI Taxonomy" id="1981512"/>
    <lineage>
        <taxon>Bacteria</taxon>
        <taxon>Bacillati</taxon>
        <taxon>Actinomycetota</taxon>
        <taxon>Actinomycetes</taxon>
        <taxon>Jiangellales</taxon>
        <taxon>Jiangellaceae</taxon>
        <taxon>Phytoactinopolyspora</taxon>
    </lineage>
</organism>
<dbReference type="PANTHER" id="PTHR43248">
    <property type="entry name" value="2-SUCCINYL-6-HYDROXY-2,4-CYCLOHEXADIENE-1-CARBOXYLATE SYNTHASE"/>
    <property type="match status" value="1"/>
</dbReference>
<dbReference type="InterPro" id="IPR000073">
    <property type="entry name" value="AB_hydrolase_1"/>
</dbReference>
<evidence type="ECO:0000259" key="3">
    <source>
        <dbReference type="Pfam" id="PF00561"/>
    </source>
</evidence>
<protein>
    <submittedName>
        <fullName evidence="5">Alpha/beta hydrolase</fullName>
    </submittedName>
</protein>
<dbReference type="SUPFAM" id="SSF53474">
    <property type="entry name" value="alpha/beta-Hydrolases"/>
    <property type="match status" value="1"/>
</dbReference>
<dbReference type="Gene3D" id="3.40.50.1820">
    <property type="entry name" value="alpha/beta hydrolase"/>
    <property type="match status" value="1"/>
</dbReference>
<reference evidence="5 6" key="1">
    <citation type="submission" date="2020-02" db="EMBL/GenBank/DDBJ databases">
        <authorList>
            <person name="Li X.-J."/>
            <person name="Han X.-M."/>
        </authorList>
    </citation>
    <scope>NUCLEOTIDE SEQUENCE [LARGE SCALE GENOMIC DNA]</scope>
    <source>
        <strain evidence="5 6">CCTCC AB 2017055</strain>
    </source>
</reference>
<proteinExistence type="inferred from homology"/>
<dbReference type="Proteomes" id="UP000475214">
    <property type="component" value="Unassembled WGS sequence"/>
</dbReference>
<evidence type="ECO:0000313" key="5">
    <source>
        <dbReference type="EMBL" id="NEE02832.1"/>
    </source>
</evidence>
<keyword evidence="6" id="KW-1185">Reference proteome</keyword>
<feature type="domain" description="Peptidase S33 tripeptidyl aminopeptidase-like C-terminal" evidence="4">
    <location>
        <begin position="235"/>
        <end position="310"/>
    </location>
</feature>
<name>A0A6L9SE92_9ACTN</name>
<dbReference type="GO" id="GO:0016787">
    <property type="term" value="F:hydrolase activity"/>
    <property type="evidence" value="ECO:0007669"/>
    <property type="project" value="UniProtKB-KW"/>
</dbReference>
<evidence type="ECO:0000259" key="4">
    <source>
        <dbReference type="Pfam" id="PF08386"/>
    </source>
</evidence>
<dbReference type="InterPro" id="IPR013595">
    <property type="entry name" value="Pept_S33_TAP-like_C"/>
</dbReference>
<dbReference type="RefSeq" id="WP_163741767.1">
    <property type="nucleotide sequence ID" value="NZ_JAAGOA010000017.1"/>
</dbReference>
<feature type="domain" description="AB hydrolase-1" evidence="3">
    <location>
        <begin position="102"/>
        <end position="216"/>
    </location>
</feature>
<comment type="similarity">
    <text evidence="1">Belongs to the peptidase S33 family.</text>
</comment>
<dbReference type="InterPro" id="IPR029058">
    <property type="entry name" value="AB_hydrolase_fold"/>
</dbReference>
<dbReference type="InterPro" id="IPR051601">
    <property type="entry name" value="Serine_prot/Carboxylest_S33"/>
</dbReference>
<dbReference type="EMBL" id="JAAGOA010000017">
    <property type="protein sequence ID" value="NEE02832.1"/>
    <property type="molecule type" value="Genomic_DNA"/>
</dbReference>
<comment type="caution">
    <text evidence="5">The sequence shown here is derived from an EMBL/GenBank/DDBJ whole genome shotgun (WGS) entry which is preliminary data.</text>
</comment>
<evidence type="ECO:0000256" key="2">
    <source>
        <dbReference type="ARBA" id="ARBA00022801"/>
    </source>
</evidence>
<evidence type="ECO:0000256" key="1">
    <source>
        <dbReference type="ARBA" id="ARBA00010088"/>
    </source>
</evidence>
<dbReference type="AlphaFoldDB" id="A0A6L9SE92"/>